<dbReference type="AlphaFoldDB" id="A0A7S3MN38"/>
<sequence>MRLTVIEITHILVAATDEPDKIKVWIRLELGGVDQILRQVALEDVAADGHAQLLLLHPLLELFHRPVPVLLTKLANNAVWNRLFPLFKPTSLVTNQVVFGANGRLIR</sequence>
<gene>
    <name evidence="1" type="ORF">FEHR0123_LOCUS7573</name>
</gene>
<proteinExistence type="predicted"/>
<protein>
    <submittedName>
        <fullName evidence="1">Uncharacterized protein</fullName>
    </submittedName>
</protein>
<name>A0A7S3MN38_9SPIT</name>
<reference evidence="1" key="1">
    <citation type="submission" date="2021-01" db="EMBL/GenBank/DDBJ databases">
        <authorList>
            <person name="Corre E."/>
            <person name="Pelletier E."/>
            <person name="Niang G."/>
            <person name="Scheremetjew M."/>
            <person name="Finn R."/>
            <person name="Kale V."/>
            <person name="Holt S."/>
            <person name="Cochrane G."/>
            <person name="Meng A."/>
            <person name="Brown T."/>
            <person name="Cohen L."/>
        </authorList>
    </citation>
    <scope>NUCLEOTIDE SEQUENCE</scope>
    <source>
        <strain evidence="1">Fehren 1</strain>
    </source>
</reference>
<accession>A0A7S3MN38</accession>
<organism evidence="1">
    <name type="scientific">Favella ehrenbergii</name>
    <dbReference type="NCBI Taxonomy" id="182087"/>
    <lineage>
        <taxon>Eukaryota</taxon>
        <taxon>Sar</taxon>
        <taxon>Alveolata</taxon>
        <taxon>Ciliophora</taxon>
        <taxon>Intramacronucleata</taxon>
        <taxon>Spirotrichea</taxon>
        <taxon>Choreotrichia</taxon>
        <taxon>Tintinnida</taxon>
        <taxon>Xystonellidae</taxon>
        <taxon>Favella</taxon>
    </lineage>
</organism>
<evidence type="ECO:0000313" key="1">
    <source>
        <dbReference type="EMBL" id="CAE0312651.1"/>
    </source>
</evidence>
<dbReference type="EMBL" id="HBIE01024692">
    <property type="protein sequence ID" value="CAE0312651.1"/>
    <property type="molecule type" value="Transcribed_RNA"/>
</dbReference>